<accession>A0A1Q5TKN2</accession>
<proteinExistence type="predicted"/>
<organism evidence="1 2">
    <name type="scientific">Penicillium subrubescens</name>
    <dbReference type="NCBI Taxonomy" id="1316194"/>
    <lineage>
        <taxon>Eukaryota</taxon>
        <taxon>Fungi</taxon>
        <taxon>Dikarya</taxon>
        <taxon>Ascomycota</taxon>
        <taxon>Pezizomycotina</taxon>
        <taxon>Eurotiomycetes</taxon>
        <taxon>Eurotiomycetidae</taxon>
        <taxon>Eurotiales</taxon>
        <taxon>Aspergillaceae</taxon>
        <taxon>Penicillium</taxon>
    </lineage>
</organism>
<dbReference type="Proteomes" id="UP000186955">
    <property type="component" value="Unassembled WGS sequence"/>
</dbReference>
<dbReference type="AlphaFoldDB" id="A0A1Q5TKN2"/>
<gene>
    <name evidence="1" type="ORF">PENSUB_7714</name>
</gene>
<protein>
    <submittedName>
        <fullName evidence="1">Uncharacterized protein</fullName>
    </submittedName>
</protein>
<reference evidence="1 2" key="1">
    <citation type="submission" date="2016-10" db="EMBL/GenBank/DDBJ databases">
        <title>Genome sequence of the ascomycete fungus Penicillium subrubescens.</title>
        <authorList>
            <person name="De Vries R.P."/>
            <person name="Peng M."/>
            <person name="Dilokpimol A."/>
            <person name="Hilden K."/>
            <person name="Makela M.R."/>
            <person name="Grigoriev I."/>
            <person name="Riley R."/>
            <person name="Granchi Z."/>
        </authorList>
    </citation>
    <scope>NUCLEOTIDE SEQUENCE [LARGE SCALE GENOMIC DNA]</scope>
    <source>
        <strain evidence="1 2">CBS 132785</strain>
    </source>
</reference>
<evidence type="ECO:0000313" key="2">
    <source>
        <dbReference type="Proteomes" id="UP000186955"/>
    </source>
</evidence>
<sequence>MGYSWGEVVFFESSSSGIKSSGKCSQRVVSKGSSPGQQVAINRGGVQGLWYLVVGEFHTVPNKIEKVQGHSQGEIHSRE</sequence>
<name>A0A1Q5TKN2_9EURO</name>
<keyword evidence="2" id="KW-1185">Reference proteome</keyword>
<dbReference type="EMBL" id="MNBE01000643">
    <property type="protein sequence ID" value="OKP00783.1"/>
    <property type="molecule type" value="Genomic_DNA"/>
</dbReference>
<comment type="caution">
    <text evidence="1">The sequence shown here is derived from an EMBL/GenBank/DDBJ whole genome shotgun (WGS) entry which is preliminary data.</text>
</comment>
<evidence type="ECO:0000313" key="1">
    <source>
        <dbReference type="EMBL" id="OKP00783.1"/>
    </source>
</evidence>